<reference evidence="3" key="1">
    <citation type="submission" date="2022-11" db="UniProtKB">
        <authorList>
            <consortium name="WormBaseParasite"/>
        </authorList>
    </citation>
    <scope>IDENTIFICATION</scope>
</reference>
<evidence type="ECO:0000313" key="2">
    <source>
        <dbReference type="Proteomes" id="UP000887565"/>
    </source>
</evidence>
<name>A0A915K0V9_ROMCU</name>
<proteinExistence type="predicted"/>
<feature type="region of interest" description="Disordered" evidence="1">
    <location>
        <begin position="36"/>
        <end position="69"/>
    </location>
</feature>
<evidence type="ECO:0000313" key="3">
    <source>
        <dbReference type="WBParaSite" id="nRc.2.0.1.t32317-RA"/>
    </source>
</evidence>
<organism evidence="2 3">
    <name type="scientific">Romanomermis culicivorax</name>
    <name type="common">Nematode worm</name>
    <dbReference type="NCBI Taxonomy" id="13658"/>
    <lineage>
        <taxon>Eukaryota</taxon>
        <taxon>Metazoa</taxon>
        <taxon>Ecdysozoa</taxon>
        <taxon>Nematoda</taxon>
        <taxon>Enoplea</taxon>
        <taxon>Dorylaimia</taxon>
        <taxon>Mermithida</taxon>
        <taxon>Mermithoidea</taxon>
        <taxon>Mermithidae</taxon>
        <taxon>Romanomermis</taxon>
    </lineage>
</organism>
<accession>A0A915K0V9</accession>
<dbReference type="WBParaSite" id="nRc.2.0.1.t32317-RA">
    <property type="protein sequence ID" value="nRc.2.0.1.t32317-RA"/>
    <property type="gene ID" value="nRc.2.0.1.g32317"/>
</dbReference>
<dbReference type="AlphaFoldDB" id="A0A915K0V9"/>
<keyword evidence="2" id="KW-1185">Reference proteome</keyword>
<evidence type="ECO:0000256" key="1">
    <source>
        <dbReference type="SAM" id="MobiDB-lite"/>
    </source>
</evidence>
<feature type="compositionally biased region" description="Low complexity" evidence="1">
    <location>
        <begin position="56"/>
        <end position="69"/>
    </location>
</feature>
<sequence length="69" mass="7172">MAADVVLSAPAALRILGPDVAGWALEFIADGTIGTTPHHRGVAISDGSHPAVPEDWPSSRSPPVWRPGH</sequence>
<protein>
    <submittedName>
        <fullName evidence="3">Uncharacterized protein</fullName>
    </submittedName>
</protein>
<dbReference type="Proteomes" id="UP000887565">
    <property type="component" value="Unplaced"/>
</dbReference>